<dbReference type="EMBL" id="JH711589">
    <property type="protein sequence ID" value="EIW75162.1"/>
    <property type="molecule type" value="Genomic_DNA"/>
</dbReference>
<comment type="caution">
    <text evidence="1">The sequence shown here is derived from an EMBL/GenBank/DDBJ whole genome shotgun (WGS) entry which is preliminary data.</text>
</comment>
<sequence length="219" mass="25049">MMSTRKPRVMRNRYEQHMYDTFGDGPEYEQFYVSDEHLNGLFRDLGIPESEFAKYRRDYDARMEKQLDMNGGKIDCQGRKPRPDEDPTIEHVHVVHIPGNDSLVIRLWDGGLEDDGEFCLDIYDMSTKISINSSELGFSFNVAPKPGTLSVLCGGRLRSWEDNAGYTPERILPGEERFSALEGAYLALRQPNSDLFWFKVPMRNRPPAGVTRAVSPIPL</sequence>
<protein>
    <submittedName>
        <fullName evidence="1">Uncharacterized protein</fullName>
    </submittedName>
</protein>
<dbReference type="Proteomes" id="UP000053558">
    <property type="component" value="Unassembled WGS sequence"/>
</dbReference>
<accession>A0A5M3M754</accession>
<name>A0A5M3M754_CONPW</name>
<dbReference type="OrthoDB" id="2628807at2759"/>
<dbReference type="AlphaFoldDB" id="A0A5M3M754"/>
<dbReference type="OMA" id="CHPEAND"/>
<dbReference type="RefSeq" id="XP_007774587.1">
    <property type="nucleotide sequence ID" value="XM_007776397.1"/>
</dbReference>
<dbReference type="KEGG" id="cput:CONPUDRAFT_169573"/>
<organism evidence="1 2">
    <name type="scientific">Coniophora puteana (strain RWD-64-598)</name>
    <name type="common">Brown rot fungus</name>
    <dbReference type="NCBI Taxonomy" id="741705"/>
    <lineage>
        <taxon>Eukaryota</taxon>
        <taxon>Fungi</taxon>
        <taxon>Dikarya</taxon>
        <taxon>Basidiomycota</taxon>
        <taxon>Agaricomycotina</taxon>
        <taxon>Agaricomycetes</taxon>
        <taxon>Agaricomycetidae</taxon>
        <taxon>Boletales</taxon>
        <taxon>Coniophorineae</taxon>
        <taxon>Coniophoraceae</taxon>
        <taxon>Coniophora</taxon>
    </lineage>
</organism>
<evidence type="ECO:0000313" key="2">
    <source>
        <dbReference type="Proteomes" id="UP000053558"/>
    </source>
</evidence>
<keyword evidence="2" id="KW-1185">Reference proteome</keyword>
<proteinExistence type="predicted"/>
<dbReference type="GeneID" id="19206265"/>
<reference evidence="2" key="1">
    <citation type="journal article" date="2012" name="Science">
        <title>The Paleozoic origin of enzymatic lignin decomposition reconstructed from 31 fungal genomes.</title>
        <authorList>
            <person name="Floudas D."/>
            <person name="Binder M."/>
            <person name="Riley R."/>
            <person name="Barry K."/>
            <person name="Blanchette R.A."/>
            <person name="Henrissat B."/>
            <person name="Martinez A.T."/>
            <person name="Otillar R."/>
            <person name="Spatafora J.W."/>
            <person name="Yadav J.S."/>
            <person name="Aerts A."/>
            <person name="Benoit I."/>
            <person name="Boyd A."/>
            <person name="Carlson A."/>
            <person name="Copeland A."/>
            <person name="Coutinho P.M."/>
            <person name="de Vries R.P."/>
            <person name="Ferreira P."/>
            <person name="Findley K."/>
            <person name="Foster B."/>
            <person name="Gaskell J."/>
            <person name="Glotzer D."/>
            <person name="Gorecki P."/>
            <person name="Heitman J."/>
            <person name="Hesse C."/>
            <person name="Hori C."/>
            <person name="Igarashi K."/>
            <person name="Jurgens J.A."/>
            <person name="Kallen N."/>
            <person name="Kersten P."/>
            <person name="Kohler A."/>
            <person name="Kuees U."/>
            <person name="Kumar T.K.A."/>
            <person name="Kuo A."/>
            <person name="LaButti K."/>
            <person name="Larrondo L.F."/>
            <person name="Lindquist E."/>
            <person name="Ling A."/>
            <person name="Lombard V."/>
            <person name="Lucas S."/>
            <person name="Lundell T."/>
            <person name="Martin R."/>
            <person name="McLaughlin D.J."/>
            <person name="Morgenstern I."/>
            <person name="Morin E."/>
            <person name="Murat C."/>
            <person name="Nagy L.G."/>
            <person name="Nolan M."/>
            <person name="Ohm R.A."/>
            <person name="Patyshakuliyeva A."/>
            <person name="Rokas A."/>
            <person name="Ruiz-Duenas F.J."/>
            <person name="Sabat G."/>
            <person name="Salamov A."/>
            <person name="Samejima M."/>
            <person name="Schmutz J."/>
            <person name="Slot J.C."/>
            <person name="St John F."/>
            <person name="Stenlid J."/>
            <person name="Sun H."/>
            <person name="Sun S."/>
            <person name="Syed K."/>
            <person name="Tsang A."/>
            <person name="Wiebenga A."/>
            <person name="Young D."/>
            <person name="Pisabarro A."/>
            <person name="Eastwood D.C."/>
            <person name="Martin F."/>
            <person name="Cullen D."/>
            <person name="Grigoriev I.V."/>
            <person name="Hibbett D.S."/>
        </authorList>
    </citation>
    <scope>NUCLEOTIDE SEQUENCE [LARGE SCALE GENOMIC DNA]</scope>
    <source>
        <strain evidence="2">RWD-64-598 SS2</strain>
    </source>
</reference>
<gene>
    <name evidence="1" type="ORF">CONPUDRAFT_169573</name>
</gene>
<evidence type="ECO:0000313" key="1">
    <source>
        <dbReference type="EMBL" id="EIW75162.1"/>
    </source>
</evidence>